<feature type="compositionally biased region" description="Low complexity" evidence="1">
    <location>
        <begin position="241"/>
        <end position="256"/>
    </location>
</feature>
<dbReference type="Proteomes" id="UP000199494">
    <property type="component" value="Unassembled WGS sequence"/>
</dbReference>
<gene>
    <name evidence="2" type="ORF">SAMN05421630_11590</name>
</gene>
<accession>A0A1G6Z4Y9</accession>
<evidence type="ECO:0000256" key="1">
    <source>
        <dbReference type="SAM" id="MobiDB-lite"/>
    </source>
</evidence>
<feature type="region of interest" description="Disordered" evidence="1">
    <location>
        <begin position="1"/>
        <end position="24"/>
    </location>
</feature>
<proteinExistence type="predicted"/>
<reference evidence="2 3" key="1">
    <citation type="submission" date="2016-10" db="EMBL/GenBank/DDBJ databases">
        <authorList>
            <person name="de Groot N.N."/>
        </authorList>
    </citation>
    <scope>NUCLEOTIDE SEQUENCE [LARGE SCALE GENOMIC DNA]</scope>
    <source>
        <strain evidence="2 3">CGMCC 4.5506</strain>
    </source>
</reference>
<evidence type="ECO:0000313" key="3">
    <source>
        <dbReference type="Proteomes" id="UP000199494"/>
    </source>
</evidence>
<dbReference type="AlphaFoldDB" id="A0A1G6Z4Y9"/>
<evidence type="ECO:0000313" key="2">
    <source>
        <dbReference type="EMBL" id="SDD96905.1"/>
    </source>
</evidence>
<organism evidence="2 3">
    <name type="scientific">Prauserella marina</name>
    <dbReference type="NCBI Taxonomy" id="530584"/>
    <lineage>
        <taxon>Bacteria</taxon>
        <taxon>Bacillati</taxon>
        <taxon>Actinomycetota</taxon>
        <taxon>Actinomycetes</taxon>
        <taxon>Pseudonocardiales</taxon>
        <taxon>Pseudonocardiaceae</taxon>
        <taxon>Prauserella</taxon>
    </lineage>
</organism>
<dbReference type="STRING" id="530584.SAMN05421630_11590"/>
<protein>
    <submittedName>
        <fullName evidence="2">Uncharacterized protein</fullName>
    </submittedName>
</protein>
<feature type="region of interest" description="Disordered" evidence="1">
    <location>
        <begin position="208"/>
        <end position="256"/>
    </location>
</feature>
<dbReference type="EMBL" id="FMZE01000015">
    <property type="protein sequence ID" value="SDD96905.1"/>
    <property type="molecule type" value="Genomic_DNA"/>
</dbReference>
<sequence length="256" mass="28168">MTRSKRGTTHAGQPVALPDGAYEPPPLVEESAHGPVVHFQGEDDRTRTFPVDRLPLPGWHRALAAALATTVGPGGHRRTGTSAQLVWDAAGRVMRFMATVPDPPAEPGLLRPRHLKAFHEQSGEARGESNRWRDLRCFKLVIEQPPLRELVPTEAADYLSRRFPEPRRRAKPGYSTGNSPTWSSRPAPTSRTSVTEFGAGSRCWPAIAPTRRRSALRTATAARSWPRPARVTCPKRPTVTRLRGSPGGWRSRGSCS</sequence>
<name>A0A1G6Z4Y9_9PSEU</name>
<feature type="compositionally biased region" description="Polar residues" evidence="1">
    <location>
        <begin position="175"/>
        <end position="195"/>
    </location>
</feature>
<feature type="region of interest" description="Disordered" evidence="1">
    <location>
        <begin position="162"/>
        <end position="196"/>
    </location>
</feature>
<keyword evidence="3" id="KW-1185">Reference proteome</keyword>